<keyword evidence="1" id="KW-1003">Cell membrane</keyword>
<reference evidence="3 4" key="1">
    <citation type="submission" date="2020-08" db="EMBL/GenBank/DDBJ databases">
        <title>Putative novel bacterial strains isolated from necrotic wheat leaf tissues caused by Xanthomonas translucens.</title>
        <authorList>
            <person name="Tambong J.T."/>
        </authorList>
    </citation>
    <scope>NUCLEOTIDE SEQUENCE [LARGE SCALE GENOMIC DNA]</scope>
    <source>
        <strain evidence="3 4">DOAB 1069</strain>
    </source>
</reference>
<proteinExistence type="predicted"/>
<dbReference type="InterPro" id="IPR029044">
    <property type="entry name" value="Nucleotide-diphossugar_trans"/>
</dbReference>
<accession>A0ABR7AWC1</accession>
<evidence type="ECO:0000256" key="1">
    <source>
        <dbReference type="ARBA" id="ARBA00022519"/>
    </source>
</evidence>
<dbReference type="RefSeq" id="WP_187520758.1">
    <property type="nucleotide sequence ID" value="NZ_JACONW010000015.1"/>
</dbReference>
<dbReference type="EMBL" id="JACONW010000015">
    <property type="protein sequence ID" value="MBC3949228.1"/>
    <property type="molecule type" value="Genomic_DNA"/>
</dbReference>
<name>A0ABR7AWC1_9PSED</name>
<organism evidence="3 4">
    <name type="scientific">Pseudomonas folii</name>
    <dbReference type="NCBI Taxonomy" id="2762593"/>
    <lineage>
        <taxon>Bacteria</taxon>
        <taxon>Pseudomonadati</taxon>
        <taxon>Pseudomonadota</taxon>
        <taxon>Gammaproteobacteria</taxon>
        <taxon>Pseudomonadales</taxon>
        <taxon>Pseudomonadaceae</taxon>
        <taxon>Pseudomonas</taxon>
    </lineage>
</organism>
<dbReference type="Pfam" id="PF00535">
    <property type="entry name" value="Glycos_transf_2"/>
    <property type="match status" value="1"/>
</dbReference>
<dbReference type="Gene3D" id="3.90.550.10">
    <property type="entry name" value="Spore Coat Polysaccharide Biosynthesis Protein SpsA, Chain A"/>
    <property type="match status" value="1"/>
</dbReference>
<sequence length="308" mass="35202">MPAPQIKIAVLLAAYNGMQWIEEQIASIQAQTGVKVHIFISVDASSDATQAWCADYAAAHANASLLPPAEGRGGASRNFFHLLRTVDIEDFDFVALADQDDRWHPDKLLRAAYYLSTYPVNCYSGNVTAFWPDGNRQLLDKAQPQVRWDHYFEAAGPGCTYVMQKAFVLHLQSQIRRQWDALQNVTLHDWYIYAFARSNGYRWYIDPAPGMDYRQHQDNQVGANVGVQALFVRYRMIRNGWWFGQVKLIEALVNDQKESSTRPHWRALNRIDLMALGLGPSQCRRRLRDRCLFRILCIITAIIGAPIK</sequence>
<evidence type="ECO:0000313" key="4">
    <source>
        <dbReference type="Proteomes" id="UP000651852"/>
    </source>
</evidence>
<feature type="domain" description="Glycosyltransferase 2-like" evidence="2">
    <location>
        <begin position="10"/>
        <end position="135"/>
    </location>
</feature>
<evidence type="ECO:0000313" key="3">
    <source>
        <dbReference type="EMBL" id="MBC3949228.1"/>
    </source>
</evidence>
<dbReference type="Proteomes" id="UP000651852">
    <property type="component" value="Unassembled WGS sequence"/>
</dbReference>
<dbReference type="SUPFAM" id="SSF53448">
    <property type="entry name" value="Nucleotide-diphospho-sugar transferases"/>
    <property type="match status" value="1"/>
</dbReference>
<keyword evidence="4" id="KW-1185">Reference proteome</keyword>
<gene>
    <name evidence="3" type="ORF">H8S59_05550</name>
</gene>
<dbReference type="InterPro" id="IPR001173">
    <property type="entry name" value="Glyco_trans_2-like"/>
</dbReference>
<evidence type="ECO:0000259" key="2">
    <source>
        <dbReference type="Pfam" id="PF00535"/>
    </source>
</evidence>
<keyword evidence="1" id="KW-0472">Membrane</keyword>
<comment type="caution">
    <text evidence="3">The sequence shown here is derived from an EMBL/GenBank/DDBJ whole genome shotgun (WGS) entry which is preliminary data.</text>
</comment>
<keyword evidence="1" id="KW-0997">Cell inner membrane</keyword>
<protein>
    <submittedName>
        <fullName evidence="3">Glycosyltransferase</fullName>
    </submittedName>
</protein>